<keyword evidence="2" id="KW-1003">Cell membrane</keyword>
<name>A0A369WL90_9GAMM</name>
<dbReference type="AlphaFoldDB" id="A0A369WL90"/>
<dbReference type="InterPro" id="IPR051125">
    <property type="entry name" value="ABC-4/HrtB_transporter"/>
</dbReference>
<feature type="transmembrane region" description="Helical" evidence="6">
    <location>
        <begin position="384"/>
        <end position="406"/>
    </location>
</feature>
<protein>
    <submittedName>
        <fullName evidence="9">ABC transporter permease</fullName>
    </submittedName>
</protein>
<keyword evidence="4 6" id="KW-1133">Transmembrane helix</keyword>
<evidence type="ECO:0000313" key="9">
    <source>
        <dbReference type="EMBL" id="RDE22472.1"/>
    </source>
</evidence>
<comment type="subcellular location">
    <subcellularLocation>
        <location evidence="1">Cell membrane</location>
        <topology evidence="1">Multi-pass membrane protein</topology>
    </subcellularLocation>
</comment>
<dbReference type="InterPro" id="IPR003838">
    <property type="entry name" value="ABC3_permease_C"/>
</dbReference>
<evidence type="ECO:0000313" key="10">
    <source>
        <dbReference type="Proteomes" id="UP000253769"/>
    </source>
</evidence>
<accession>A0A369WL90</accession>
<evidence type="ECO:0000256" key="6">
    <source>
        <dbReference type="SAM" id="Phobius"/>
    </source>
</evidence>
<feature type="domain" description="ABC3 transporter permease C-terminal" evidence="7">
    <location>
        <begin position="291"/>
        <end position="407"/>
    </location>
</feature>
<feature type="transmembrane region" description="Helical" evidence="6">
    <location>
        <begin position="332"/>
        <end position="355"/>
    </location>
</feature>
<reference evidence="9 10" key="1">
    <citation type="submission" date="2018-07" db="EMBL/GenBank/DDBJ databases">
        <title>Motiliproteus coralliicola sp. nov., a bacterium isolated from Coral.</title>
        <authorList>
            <person name="Wang G."/>
        </authorList>
    </citation>
    <scope>NUCLEOTIDE SEQUENCE [LARGE SCALE GENOMIC DNA]</scope>
    <source>
        <strain evidence="9 10">C34</strain>
    </source>
</reference>
<evidence type="ECO:0000256" key="2">
    <source>
        <dbReference type="ARBA" id="ARBA00022475"/>
    </source>
</evidence>
<keyword evidence="10" id="KW-1185">Reference proteome</keyword>
<dbReference type="EMBL" id="QQOH01000002">
    <property type="protein sequence ID" value="RDE22472.1"/>
    <property type="molecule type" value="Genomic_DNA"/>
</dbReference>
<evidence type="ECO:0000259" key="8">
    <source>
        <dbReference type="Pfam" id="PF12704"/>
    </source>
</evidence>
<keyword evidence="5 6" id="KW-0472">Membrane</keyword>
<evidence type="ECO:0000256" key="1">
    <source>
        <dbReference type="ARBA" id="ARBA00004651"/>
    </source>
</evidence>
<evidence type="ECO:0000259" key="7">
    <source>
        <dbReference type="Pfam" id="PF02687"/>
    </source>
</evidence>
<dbReference type="Pfam" id="PF12704">
    <property type="entry name" value="MacB_PCD"/>
    <property type="match status" value="1"/>
</dbReference>
<dbReference type="InterPro" id="IPR025857">
    <property type="entry name" value="MacB_PCD"/>
</dbReference>
<dbReference type="Proteomes" id="UP000253769">
    <property type="component" value="Unassembled WGS sequence"/>
</dbReference>
<feature type="domain" description="MacB-like periplasmic core" evidence="8">
    <location>
        <begin position="18"/>
        <end position="260"/>
    </location>
</feature>
<organism evidence="9 10">
    <name type="scientific">Motiliproteus coralliicola</name>
    <dbReference type="NCBI Taxonomy" id="2283196"/>
    <lineage>
        <taxon>Bacteria</taxon>
        <taxon>Pseudomonadati</taxon>
        <taxon>Pseudomonadota</taxon>
        <taxon>Gammaproteobacteria</taxon>
        <taxon>Oceanospirillales</taxon>
        <taxon>Oceanospirillaceae</taxon>
        <taxon>Motiliproteus</taxon>
    </lineage>
</organism>
<dbReference type="PANTHER" id="PTHR43738:SF2">
    <property type="entry name" value="ABC TRANSPORTER PERMEASE"/>
    <property type="match status" value="1"/>
</dbReference>
<dbReference type="GO" id="GO:0005886">
    <property type="term" value="C:plasma membrane"/>
    <property type="evidence" value="ECO:0007669"/>
    <property type="project" value="UniProtKB-SubCell"/>
</dbReference>
<dbReference type="OrthoDB" id="9784014at2"/>
<evidence type="ECO:0000256" key="3">
    <source>
        <dbReference type="ARBA" id="ARBA00022692"/>
    </source>
</evidence>
<dbReference type="PANTHER" id="PTHR43738">
    <property type="entry name" value="ABC TRANSPORTER, MEMBRANE PROTEIN"/>
    <property type="match status" value="1"/>
</dbReference>
<sequence>MLIRLAIASLLNRRATVILTLFTIALSVALLLGVEKLRQDAKASFANTISQTDLVVGARSGSIQLLLYSVFRIGNATSNISWDSYQHFANHPRVKWTVPLSLGDSHRGFRVLGTSRDYFQYYRYGRGQPLTFEQGQRFEDLYDAVIGADVARELGYTLGQSMIVAHGLVDIGNSGHKDKPFRVVGILARTGTPVDRTVHVSLAGIEAMHIDWQAGVPIPGRSISAEQARQMDLEPRAITAFMVGLTSKISAFQVQRQINEYRREPMQAILPGVALQELWDLMSVAEQALRAVSILVVVAGLAGMLSTILNTLAERRREMAILRSVGARPLQIFTLFTLEAGLYGLFGTLLGYLVYSLSLLAAADWLLESYGLNLQLGPPGSLEWIILGAVTFAATLVGMIPAYVAYRNTLADGLSVRI</sequence>
<evidence type="ECO:0000256" key="5">
    <source>
        <dbReference type="ARBA" id="ARBA00023136"/>
    </source>
</evidence>
<keyword evidence="3 6" id="KW-0812">Transmembrane</keyword>
<dbReference type="Pfam" id="PF02687">
    <property type="entry name" value="FtsX"/>
    <property type="match status" value="1"/>
</dbReference>
<evidence type="ECO:0000256" key="4">
    <source>
        <dbReference type="ARBA" id="ARBA00022989"/>
    </source>
</evidence>
<gene>
    <name evidence="9" type="ORF">DV711_07650</name>
</gene>
<comment type="caution">
    <text evidence="9">The sequence shown here is derived from an EMBL/GenBank/DDBJ whole genome shotgun (WGS) entry which is preliminary data.</text>
</comment>
<dbReference type="RefSeq" id="WP_114695096.1">
    <property type="nucleotide sequence ID" value="NZ_QQOH01000002.1"/>
</dbReference>
<proteinExistence type="predicted"/>
<feature type="transmembrane region" description="Helical" evidence="6">
    <location>
        <begin position="291"/>
        <end position="312"/>
    </location>
</feature>